<reference evidence="1" key="2">
    <citation type="submission" date="2012-05" db="EMBL/GenBank/DDBJ databases">
        <title>Annotation of the Genome Sequence of Fusarium oxysporum HDV247.</title>
        <authorList>
            <consortium name="The Broad Institute Genomics Platform"/>
            <person name="Ma L.-J."/>
            <person name="Corby-Kistler H."/>
            <person name="Broz K."/>
            <person name="Gale L.R."/>
            <person name="Jonkers W."/>
            <person name="O'Donnell K."/>
            <person name="Ploetz R."/>
            <person name="Steinberg C."/>
            <person name="Schwartz D.C."/>
            <person name="VanEtten H."/>
            <person name="Zhou S."/>
            <person name="Young S.K."/>
            <person name="Zeng Q."/>
            <person name="Gargeya S."/>
            <person name="Fitzgerald M."/>
            <person name="Abouelleil A."/>
            <person name="Alvarado L."/>
            <person name="Chapman S.B."/>
            <person name="Gainer-Dewar J."/>
            <person name="Goldberg J."/>
            <person name="Griggs A."/>
            <person name="Gujja S."/>
            <person name="Hansen M."/>
            <person name="Howarth C."/>
            <person name="Imamovic A."/>
            <person name="Ireland A."/>
            <person name="Larimer J."/>
            <person name="McCowan C."/>
            <person name="Murphy C."/>
            <person name="Pearson M."/>
            <person name="Poon T.W."/>
            <person name="Priest M."/>
            <person name="Roberts A."/>
            <person name="Saif S."/>
            <person name="Shea T."/>
            <person name="Sykes S."/>
            <person name="Wortman J."/>
            <person name="Nusbaum C."/>
            <person name="Birren B."/>
        </authorList>
    </citation>
    <scope>NUCLEOTIDE SEQUENCE</scope>
    <source>
        <strain evidence="1">HDV247</strain>
    </source>
</reference>
<organism evidence="1">
    <name type="scientific">Fusarium oxysporum f. sp. pisi HDV247</name>
    <dbReference type="NCBI Taxonomy" id="1080344"/>
    <lineage>
        <taxon>Eukaryota</taxon>
        <taxon>Fungi</taxon>
        <taxon>Dikarya</taxon>
        <taxon>Ascomycota</taxon>
        <taxon>Pezizomycotina</taxon>
        <taxon>Sordariomycetes</taxon>
        <taxon>Hypocreomycetidae</taxon>
        <taxon>Hypocreales</taxon>
        <taxon>Nectriaceae</taxon>
        <taxon>Fusarium</taxon>
        <taxon>Fusarium oxysporum species complex</taxon>
    </lineage>
</organism>
<protein>
    <submittedName>
        <fullName evidence="1">Uncharacterized protein</fullName>
    </submittedName>
</protein>
<evidence type="ECO:0000313" key="1">
    <source>
        <dbReference type="EMBL" id="EXA51362.1"/>
    </source>
</evidence>
<dbReference type="HOGENOM" id="CLU_3377175_0_0_1"/>
<proteinExistence type="predicted"/>
<sequence length="34" mass="3947">MRFTQCRQVKASNVWHQSEQKCNKVKVLAGQAKN</sequence>
<gene>
    <name evidence="1" type="ORF">FOVG_00012</name>
</gene>
<accession>W9Q9X2</accession>
<name>W9Q9X2_FUSOX</name>
<reference evidence="1" key="1">
    <citation type="submission" date="2011-10" db="EMBL/GenBank/DDBJ databases">
        <title>The Genome Sequence of Fusarium oxysporum HDV247.</title>
        <authorList>
            <consortium name="The Broad Institute Genome Sequencing Platform"/>
            <person name="Ma L.-J."/>
            <person name="Gale L.R."/>
            <person name="Schwartz D.C."/>
            <person name="Zhou S."/>
            <person name="Corby-Kistler H."/>
            <person name="Young S.K."/>
            <person name="Zeng Q."/>
            <person name="Gargeya S."/>
            <person name="Fitzgerald M."/>
            <person name="Haas B."/>
            <person name="Abouelleil A."/>
            <person name="Alvarado L."/>
            <person name="Arachchi H.M."/>
            <person name="Berlin A."/>
            <person name="Brown A."/>
            <person name="Chapman S.B."/>
            <person name="Chen Z."/>
            <person name="Dunbar C."/>
            <person name="Freedman E."/>
            <person name="Gearin G."/>
            <person name="Goldberg J."/>
            <person name="Griggs A."/>
            <person name="Gujja S."/>
            <person name="Heiman D."/>
            <person name="Howarth C."/>
            <person name="Larson L."/>
            <person name="Lui A."/>
            <person name="MacDonald P.J.P."/>
            <person name="Montmayeur A."/>
            <person name="Murphy C."/>
            <person name="Neiman D."/>
            <person name="Pearson M."/>
            <person name="Priest M."/>
            <person name="Roberts A."/>
            <person name="Saif S."/>
            <person name="Shea T."/>
            <person name="Shenoy N."/>
            <person name="Sisk P."/>
            <person name="Stolte C."/>
            <person name="Sykes S."/>
            <person name="Wortman J."/>
            <person name="Nusbaum C."/>
            <person name="Birren B."/>
        </authorList>
    </citation>
    <scope>NUCLEOTIDE SEQUENCE [LARGE SCALE GENOMIC DNA]</scope>
    <source>
        <strain evidence="1">HDV247</strain>
    </source>
</reference>
<dbReference type="Proteomes" id="UP000030751">
    <property type="component" value="Unassembled WGS sequence"/>
</dbReference>
<dbReference type="AlphaFoldDB" id="W9Q9X2"/>
<dbReference type="EMBL" id="JH650968">
    <property type="protein sequence ID" value="EXA51362.1"/>
    <property type="molecule type" value="Genomic_DNA"/>
</dbReference>